<dbReference type="OrthoDB" id="2830640at2759"/>
<sequence length="68" mass="8429">MEDYLFRHYVDQCRVVKEETSYIQVFNYSDPFYDVCEEHPLPDDEFDNFLHQRDSIDKDRVPLRRQII</sequence>
<dbReference type="GeneID" id="59301218"/>
<protein>
    <submittedName>
        <fullName evidence="1">Magnesium transport transmembrane region</fullName>
    </submittedName>
</protein>
<dbReference type="RefSeq" id="XP_037210118.1">
    <property type="nucleotide sequence ID" value="XM_037348948.1"/>
</dbReference>
<name>A0A8H5S3J6_9HYPO</name>
<reference evidence="1 2" key="1">
    <citation type="submission" date="2020-05" db="EMBL/GenBank/DDBJ databases">
        <title>Identification and distribution of gene clusters putatively required for synthesis of sphingolipid metabolism inhibitors in phylogenetically diverse species of the filamentous fungus Fusarium.</title>
        <authorList>
            <person name="Kim H.-S."/>
            <person name="Busman M."/>
            <person name="Brown D.W."/>
            <person name="Divon H."/>
            <person name="Uhlig S."/>
            <person name="Proctor R.H."/>
        </authorList>
    </citation>
    <scope>NUCLEOTIDE SEQUENCE [LARGE SCALE GENOMIC DNA]</scope>
    <source>
        <strain evidence="1 2">NRRL 66243</strain>
    </source>
</reference>
<keyword evidence="2" id="KW-1185">Reference proteome</keyword>
<organism evidence="1 2">
    <name type="scientific">Fusarium tjaetaba</name>
    <dbReference type="NCBI Taxonomy" id="1567544"/>
    <lineage>
        <taxon>Eukaryota</taxon>
        <taxon>Fungi</taxon>
        <taxon>Dikarya</taxon>
        <taxon>Ascomycota</taxon>
        <taxon>Pezizomycotina</taxon>
        <taxon>Sordariomycetes</taxon>
        <taxon>Hypocreomycetidae</taxon>
        <taxon>Hypocreales</taxon>
        <taxon>Nectriaceae</taxon>
        <taxon>Fusarium</taxon>
        <taxon>Fusarium fujikuroi species complex</taxon>
    </lineage>
</organism>
<dbReference type="AlphaFoldDB" id="A0A8H5S3J6"/>
<proteinExistence type="predicted"/>
<keyword evidence="1" id="KW-0812">Transmembrane</keyword>
<keyword evidence="1" id="KW-0472">Membrane</keyword>
<gene>
    <name evidence="1" type="ORF">FTJAE_2725</name>
</gene>
<evidence type="ECO:0000313" key="1">
    <source>
        <dbReference type="EMBL" id="KAF5644608.1"/>
    </source>
</evidence>
<dbReference type="Proteomes" id="UP000530670">
    <property type="component" value="Unassembled WGS sequence"/>
</dbReference>
<comment type="caution">
    <text evidence="1">The sequence shown here is derived from an EMBL/GenBank/DDBJ whole genome shotgun (WGS) entry which is preliminary data.</text>
</comment>
<dbReference type="EMBL" id="JAAQRI010000057">
    <property type="protein sequence ID" value="KAF5644608.1"/>
    <property type="molecule type" value="Genomic_DNA"/>
</dbReference>
<evidence type="ECO:0000313" key="2">
    <source>
        <dbReference type="Proteomes" id="UP000530670"/>
    </source>
</evidence>
<accession>A0A8H5S3J6</accession>